<dbReference type="Gene3D" id="1.25.40.20">
    <property type="entry name" value="Ankyrin repeat-containing domain"/>
    <property type="match status" value="1"/>
</dbReference>
<keyword evidence="1" id="KW-0677">Repeat</keyword>
<dbReference type="InterPro" id="IPR036770">
    <property type="entry name" value="Ankyrin_rpt-contain_sf"/>
</dbReference>
<dbReference type="PROSITE" id="PS50088">
    <property type="entry name" value="ANK_REPEAT"/>
    <property type="match status" value="2"/>
</dbReference>
<dbReference type="Proteomes" id="UP000002026">
    <property type="component" value="Chromosome"/>
</dbReference>
<organism evidence="4 5">
    <name type="scientific">Slackia heliotrinireducens (strain ATCC 29202 / DSM 20476 / NCTC 11029 / RHS 1)</name>
    <name type="common">Peptococcus heliotrinreducens</name>
    <dbReference type="NCBI Taxonomy" id="471855"/>
    <lineage>
        <taxon>Bacteria</taxon>
        <taxon>Bacillati</taxon>
        <taxon>Actinomycetota</taxon>
        <taxon>Coriobacteriia</taxon>
        <taxon>Eggerthellales</taxon>
        <taxon>Eggerthellaceae</taxon>
        <taxon>Slackia</taxon>
    </lineage>
</organism>
<evidence type="ECO:0000313" key="5">
    <source>
        <dbReference type="Proteomes" id="UP000002026"/>
    </source>
</evidence>
<reference evidence="4 5" key="1">
    <citation type="journal article" date="2009" name="Stand. Genomic Sci.">
        <title>Complete genome sequence of Slackia heliotrinireducens type strain (RHS 1).</title>
        <authorList>
            <person name="Pukall R."/>
            <person name="Lapidus A."/>
            <person name="Nolan M."/>
            <person name="Copeland A."/>
            <person name="Glavina Del Rio T."/>
            <person name="Lucas S."/>
            <person name="Chen F."/>
            <person name="Tice H."/>
            <person name="Cheng J.F."/>
            <person name="Chertkov O."/>
            <person name="Bruce D."/>
            <person name="Goodwin L."/>
            <person name="Kuske C."/>
            <person name="Brettin T."/>
            <person name="Detter J.C."/>
            <person name="Han C."/>
            <person name="Pitluck S."/>
            <person name="Pati A."/>
            <person name="Mavrommatis K."/>
            <person name="Ivanova N."/>
            <person name="Ovchinnikova G."/>
            <person name="Chen A."/>
            <person name="Palaniappan K."/>
            <person name="Schneider S."/>
            <person name="Rohde M."/>
            <person name="Chain P."/>
            <person name="D'haeseleer P."/>
            <person name="Goker M."/>
            <person name="Bristow J."/>
            <person name="Eisen J.A."/>
            <person name="Markowitz V."/>
            <person name="Kyrpides N.C."/>
            <person name="Klenk H.P."/>
            <person name="Hugenholtz P."/>
        </authorList>
    </citation>
    <scope>NUCLEOTIDE SEQUENCE [LARGE SCALE GENOMIC DNA]</scope>
    <source>
        <strain evidence="5">ATCC 29202 / DSM 20476 / NCTC 11029 / RHS 1</strain>
    </source>
</reference>
<feature type="repeat" description="ANK" evidence="3">
    <location>
        <begin position="155"/>
        <end position="187"/>
    </location>
</feature>
<gene>
    <name evidence="4" type="ordered locus">Shel_08550</name>
</gene>
<feature type="repeat" description="ANK" evidence="3">
    <location>
        <begin position="188"/>
        <end position="220"/>
    </location>
</feature>
<dbReference type="EMBL" id="CP001684">
    <property type="protein sequence ID" value="ACV21906.1"/>
    <property type="molecule type" value="Genomic_DNA"/>
</dbReference>
<name>C7N4S1_SLAHD</name>
<keyword evidence="2 3" id="KW-0040">ANK repeat</keyword>
<accession>C7N4S1</accession>
<dbReference type="Pfam" id="PF12796">
    <property type="entry name" value="Ank_2"/>
    <property type="match status" value="1"/>
</dbReference>
<dbReference type="PROSITE" id="PS50297">
    <property type="entry name" value="ANK_REP_REGION"/>
    <property type="match status" value="2"/>
</dbReference>
<sequence>MYFIYGEKDSATADLCSRLFAGRCDRFQIDAFLRSGADPNGHVMYSQSEMPAYSKQIISPLGIACLMGDYECAAALIERGARCWDFQVGLVGEAARGGNARIVDLLVRNGASVDGENGSYQNPPLVRLSCTPLDDWRMAECLLKHGAYPDIMAQNGVFPLYCAAQIGNVQMMKSLLEYGARINMTTPRGNTALMNACDEGETQAVKLLLDEGADASLRNAMGKTCMDFARQNGYGWIVQLLNDYGVRW</sequence>
<dbReference type="PANTHER" id="PTHR24198">
    <property type="entry name" value="ANKYRIN REPEAT AND PROTEIN KINASE DOMAIN-CONTAINING PROTEIN"/>
    <property type="match status" value="1"/>
</dbReference>
<proteinExistence type="predicted"/>
<evidence type="ECO:0000313" key="4">
    <source>
        <dbReference type="EMBL" id="ACV21906.1"/>
    </source>
</evidence>
<dbReference type="eggNOG" id="COG0666">
    <property type="taxonomic scope" value="Bacteria"/>
</dbReference>
<dbReference type="HOGENOM" id="CLU_000134_18_0_11"/>
<keyword evidence="5" id="KW-1185">Reference proteome</keyword>
<dbReference type="SUPFAM" id="SSF48403">
    <property type="entry name" value="Ankyrin repeat"/>
    <property type="match status" value="1"/>
</dbReference>
<dbReference type="RefSeq" id="WP_012798010.1">
    <property type="nucleotide sequence ID" value="NC_013165.1"/>
</dbReference>
<protein>
    <submittedName>
        <fullName evidence="4">Ankyrin repeat-containing protein</fullName>
    </submittedName>
</protein>
<dbReference type="PANTHER" id="PTHR24198:SF165">
    <property type="entry name" value="ANKYRIN REPEAT-CONTAINING PROTEIN-RELATED"/>
    <property type="match status" value="1"/>
</dbReference>
<dbReference type="InterPro" id="IPR002110">
    <property type="entry name" value="Ankyrin_rpt"/>
</dbReference>
<evidence type="ECO:0000256" key="1">
    <source>
        <dbReference type="ARBA" id="ARBA00022737"/>
    </source>
</evidence>
<dbReference type="AlphaFoldDB" id="C7N4S1"/>
<dbReference type="KEGG" id="shi:Shel_08550"/>
<evidence type="ECO:0000256" key="3">
    <source>
        <dbReference type="PROSITE-ProRule" id="PRU00023"/>
    </source>
</evidence>
<evidence type="ECO:0000256" key="2">
    <source>
        <dbReference type="ARBA" id="ARBA00023043"/>
    </source>
</evidence>
<dbReference type="STRING" id="471855.Shel_08550"/>
<dbReference type="SMART" id="SM00248">
    <property type="entry name" value="ANK"/>
    <property type="match status" value="5"/>
</dbReference>